<evidence type="ECO:0000313" key="1">
    <source>
        <dbReference type="EMBL" id="SDF91938.1"/>
    </source>
</evidence>
<sequence length="35" mass="4131">MFYIYQINVILKNTNLLKDELGWSLNVPEANSPEY</sequence>
<keyword evidence="2" id="KW-1185">Reference proteome</keyword>
<name>A0A1G7Q0F4_9SPHI</name>
<dbReference type="AlphaFoldDB" id="A0A1G7Q0F4"/>
<proteinExistence type="predicted"/>
<dbReference type="EMBL" id="FNCH01000002">
    <property type="protein sequence ID" value="SDF91938.1"/>
    <property type="molecule type" value="Genomic_DNA"/>
</dbReference>
<evidence type="ECO:0000313" key="2">
    <source>
        <dbReference type="Proteomes" id="UP000199643"/>
    </source>
</evidence>
<dbReference type="STRING" id="405671.SAMN05421827_102115"/>
<dbReference type="Proteomes" id="UP000199643">
    <property type="component" value="Unassembled WGS sequence"/>
</dbReference>
<protein>
    <submittedName>
        <fullName evidence="1">Uncharacterized protein</fullName>
    </submittedName>
</protein>
<organism evidence="1 2">
    <name type="scientific">Pedobacter terrae</name>
    <dbReference type="NCBI Taxonomy" id="405671"/>
    <lineage>
        <taxon>Bacteria</taxon>
        <taxon>Pseudomonadati</taxon>
        <taxon>Bacteroidota</taxon>
        <taxon>Sphingobacteriia</taxon>
        <taxon>Sphingobacteriales</taxon>
        <taxon>Sphingobacteriaceae</taxon>
        <taxon>Pedobacter</taxon>
    </lineage>
</organism>
<reference evidence="2" key="1">
    <citation type="submission" date="2016-10" db="EMBL/GenBank/DDBJ databases">
        <authorList>
            <person name="Varghese N."/>
            <person name="Submissions S."/>
        </authorList>
    </citation>
    <scope>NUCLEOTIDE SEQUENCE [LARGE SCALE GENOMIC DNA]</scope>
    <source>
        <strain evidence="2">DSM 17933</strain>
    </source>
</reference>
<accession>A0A1G7Q0F4</accession>
<gene>
    <name evidence="1" type="ORF">SAMN05421827_102115</name>
</gene>